<protein>
    <recommendedName>
        <fullName evidence="1">Heterokaryon incompatibility domain-containing protein</fullName>
    </recommendedName>
</protein>
<dbReference type="VEuPathDB" id="FungiDB:CHGG_11058"/>
<dbReference type="OMA" id="SELPWHE"/>
<keyword evidence="3" id="KW-1185">Reference proteome</keyword>
<dbReference type="OrthoDB" id="5347061at2759"/>
<reference evidence="3" key="1">
    <citation type="journal article" date="2015" name="Genome Announc.">
        <title>Draft genome sequence of the cellulolytic fungus Chaetomium globosum.</title>
        <authorList>
            <person name="Cuomo C.A."/>
            <person name="Untereiner W.A."/>
            <person name="Ma L.-J."/>
            <person name="Grabherr M."/>
            <person name="Birren B.W."/>
        </authorList>
    </citation>
    <scope>NUCLEOTIDE SEQUENCE [LARGE SCALE GENOMIC DNA]</scope>
    <source>
        <strain evidence="3">ATCC 6205 / CBS 148.51 / DSM 1962 / NBRC 6347 / NRRL 1970</strain>
    </source>
</reference>
<evidence type="ECO:0000313" key="3">
    <source>
        <dbReference type="Proteomes" id="UP000001056"/>
    </source>
</evidence>
<dbReference type="InterPro" id="IPR010730">
    <property type="entry name" value="HET"/>
</dbReference>
<organism evidence="2 3">
    <name type="scientific">Chaetomium globosum (strain ATCC 6205 / CBS 148.51 / DSM 1962 / NBRC 6347 / NRRL 1970)</name>
    <name type="common">Soil fungus</name>
    <dbReference type="NCBI Taxonomy" id="306901"/>
    <lineage>
        <taxon>Eukaryota</taxon>
        <taxon>Fungi</taxon>
        <taxon>Dikarya</taxon>
        <taxon>Ascomycota</taxon>
        <taxon>Pezizomycotina</taxon>
        <taxon>Sordariomycetes</taxon>
        <taxon>Sordariomycetidae</taxon>
        <taxon>Sordariales</taxon>
        <taxon>Chaetomiaceae</taxon>
        <taxon>Chaetomium</taxon>
    </lineage>
</organism>
<dbReference type="EMBL" id="CH408038">
    <property type="protein sequence ID" value="EAQ82882.1"/>
    <property type="molecule type" value="Genomic_DNA"/>
</dbReference>
<dbReference type="HOGENOM" id="CLU_002639_2_12_1"/>
<dbReference type="PANTHER" id="PTHR33112:SF16">
    <property type="entry name" value="HETEROKARYON INCOMPATIBILITY DOMAIN-CONTAINING PROTEIN"/>
    <property type="match status" value="1"/>
</dbReference>
<dbReference type="STRING" id="306901.Q2GLZ8"/>
<evidence type="ECO:0000313" key="2">
    <source>
        <dbReference type="EMBL" id="EAQ82882.1"/>
    </source>
</evidence>
<proteinExistence type="predicted"/>
<dbReference type="GeneID" id="4397365"/>
<dbReference type="eggNOG" id="ENOG502SN86">
    <property type="taxonomic scope" value="Eukaryota"/>
</dbReference>
<dbReference type="RefSeq" id="XP_001230234.1">
    <property type="nucleotide sequence ID" value="XM_001230233.1"/>
</dbReference>
<accession>Q2GLZ8</accession>
<dbReference type="InParanoid" id="Q2GLZ8"/>
<gene>
    <name evidence="2" type="ORF">CHGG_11058</name>
</gene>
<dbReference type="Pfam" id="PF06985">
    <property type="entry name" value="HET"/>
    <property type="match status" value="1"/>
</dbReference>
<evidence type="ECO:0000259" key="1">
    <source>
        <dbReference type="Pfam" id="PF06985"/>
    </source>
</evidence>
<dbReference type="Proteomes" id="UP000001056">
    <property type="component" value="Unassembled WGS sequence"/>
</dbReference>
<dbReference type="PANTHER" id="PTHR33112">
    <property type="entry name" value="DOMAIN PROTEIN, PUTATIVE-RELATED"/>
    <property type="match status" value="1"/>
</dbReference>
<name>Q2GLZ8_CHAGB</name>
<feature type="domain" description="Heterokaryon incompatibility" evidence="1">
    <location>
        <begin position="163"/>
        <end position="322"/>
    </location>
</feature>
<sequence>MSLCERCEAIDLAQILAKSIPPDSKSIAKGWVHSQTFAQLRVSAGTCELCSILLGDANTKPLVRDDDCVYLLVFTRNSWPRIGSGSHPIPIGGIVVQIGNKGVNVLHSVRRVDIWIDDSAAPAIDLTKAEEAPELPTRVIDVGSADPVRHPTLIETQGRKDRYIALSHCWGPTPASITKTERGASMQTRLQGIPIQELSTNFRHAVEVTRALGYQYLWIDSLCIVQDDPHDWAIESAKMAEVYSRAALTIAAANSASADEGFIKPRPSRRNVTLPFRGAPGVISGYFTVSEPSPEDANELRDHFRVDVDGSPLATRGWTLQERLLARRTVFFGRDQLHWECRAARWSESTRLQPIQYLESSAPGLVALRHGLPMLGSHPATQSEPDRQTRLLNDWYRILSEFTRRALTNKQDKLPALSGIAKVINQTLNPTPTPTTTHKYHAGLWTHDLPRALLWTTFAPDAGDGSTLPGPSWSWISRSAAIHPASEEPTALTSLLNPATWDVVLDGTDPFGRVQRGMLTLTGYLKRVPRMEPIRREARTVGPYDYPLSDALLYDGQGLQIAAAVLDEPGDGSVFAAAGAGAQAGVYAVPVRHVMAKGAGTGVRGIEALLVQERGDGTFRRVGVASFAGSSANDARCRDAPFAQPFQVFFYDAPVVQIRII</sequence>
<dbReference type="AlphaFoldDB" id="Q2GLZ8"/>